<organism evidence="2 3">
    <name type="scientific">Solanum verrucosum</name>
    <dbReference type="NCBI Taxonomy" id="315347"/>
    <lineage>
        <taxon>Eukaryota</taxon>
        <taxon>Viridiplantae</taxon>
        <taxon>Streptophyta</taxon>
        <taxon>Embryophyta</taxon>
        <taxon>Tracheophyta</taxon>
        <taxon>Spermatophyta</taxon>
        <taxon>Magnoliopsida</taxon>
        <taxon>eudicotyledons</taxon>
        <taxon>Gunneridae</taxon>
        <taxon>Pentapetalae</taxon>
        <taxon>asterids</taxon>
        <taxon>lamiids</taxon>
        <taxon>Solanales</taxon>
        <taxon>Solanaceae</taxon>
        <taxon>Solanoideae</taxon>
        <taxon>Solaneae</taxon>
        <taxon>Solanum</taxon>
    </lineage>
</organism>
<accession>A0AAF0UYG7</accession>
<gene>
    <name evidence="2" type="ORF">MTR67_048457</name>
</gene>
<evidence type="ECO:0000313" key="2">
    <source>
        <dbReference type="EMBL" id="WMV55072.1"/>
    </source>
</evidence>
<dbReference type="EMBL" id="CP133622">
    <property type="protein sequence ID" value="WMV55072.1"/>
    <property type="molecule type" value="Genomic_DNA"/>
</dbReference>
<sequence>PKVKNPKDPSLNYHQTKLVGIADQLGDSPFGIVHCRLSLSLIIVVFWIIKRHGSTSQSCSATYRLLLFTTDLIRSFKAQHSRIKVILQPVGDSASGLGDPQALIYSFFPTFVFLFAK</sequence>
<keyword evidence="1" id="KW-1133">Transmembrane helix</keyword>
<keyword evidence="1" id="KW-0472">Membrane</keyword>
<keyword evidence="3" id="KW-1185">Reference proteome</keyword>
<evidence type="ECO:0000256" key="1">
    <source>
        <dbReference type="SAM" id="Phobius"/>
    </source>
</evidence>
<evidence type="ECO:0000313" key="3">
    <source>
        <dbReference type="Proteomes" id="UP001234989"/>
    </source>
</evidence>
<proteinExistence type="predicted"/>
<feature type="non-terminal residue" evidence="2">
    <location>
        <position position="1"/>
    </location>
</feature>
<dbReference type="AlphaFoldDB" id="A0AAF0UYG7"/>
<protein>
    <submittedName>
        <fullName evidence="2">Uncharacterized protein</fullName>
    </submittedName>
</protein>
<feature type="transmembrane region" description="Helical" evidence="1">
    <location>
        <begin position="30"/>
        <end position="49"/>
    </location>
</feature>
<reference evidence="2" key="1">
    <citation type="submission" date="2023-08" db="EMBL/GenBank/DDBJ databases">
        <title>A de novo genome assembly of Solanum verrucosum Schlechtendal, a Mexican diploid species geographically isolated from the other diploid A-genome species in potato relatives.</title>
        <authorList>
            <person name="Hosaka K."/>
        </authorList>
    </citation>
    <scope>NUCLEOTIDE SEQUENCE</scope>
    <source>
        <tissue evidence="2">Young leaves</tissue>
    </source>
</reference>
<name>A0AAF0UYG7_SOLVR</name>
<dbReference type="Proteomes" id="UP001234989">
    <property type="component" value="Chromosome 11"/>
</dbReference>
<keyword evidence="1" id="KW-0812">Transmembrane</keyword>